<keyword evidence="2" id="KW-1185">Reference proteome</keyword>
<comment type="caution">
    <text evidence="1">The sequence shown here is derived from an EMBL/GenBank/DDBJ whole genome shotgun (WGS) entry which is preliminary data.</text>
</comment>
<sequence>MAKVILDKERNFTLSQETMTRINEKYGSIEAAVEELRQLNLHAFITIVWALLAEDDPDLNFEDTARLLYANPENMKQVDAAITMAFTEKIVP</sequence>
<evidence type="ECO:0000313" key="1">
    <source>
        <dbReference type="EMBL" id="TYO95284.1"/>
    </source>
</evidence>
<organism evidence="1 2">
    <name type="scientific">Desulfallas thermosapovorans DSM 6562</name>
    <dbReference type="NCBI Taxonomy" id="1121431"/>
    <lineage>
        <taxon>Bacteria</taxon>
        <taxon>Bacillati</taxon>
        <taxon>Bacillota</taxon>
        <taxon>Clostridia</taxon>
        <taxon>Eubacteriales</taxon>
        <taxon>Desulfallaceae</taxon>
        <taxon>Desulfallas</taxon>
    </lineage>
</organism>
<gene>
    <name evidence="1" type="ORF">LX24_01633</name>
</gene>
<reference evidence="1 2" key="1">
    <citation type="submission" date="2019-07" db="EMBL/GenBank/DDBJ databases">
        <title>Genomic Encyclopedia of Type Strains, Phase I: the one thousand microbial genomes (KMG-I) project.</title>
        <authorList>
            <person name="Kyrpides N."/>
        </authorList>
    </citation>
    <scope>NUCLEOTIDE SEQUENCE [LARGE SCALE GENOMIC DNA]</scope>
    <source>
        <strain evidence="1 2">DSM 6562</strain>
    </source>
</reference>
<dbReference type="RefSeq" id="WP_166511648.1">
    <property type="nucleotide sequence ID" value="NZ_VNHM01000008.1"/>
</dbReference>
<proteinExistence type="predicted"/>
<dbReference type="Proteomes" id="UP000323166">
    <property type="component" value="Unassembled WGS sequence"/>
</dbReference>
<name>A0A5S4ZR31_9FIRM</name>
<dbReference type="EMBL" id="VNHM01000008">
    <property type="protein sequence ID" value="TYO95284.1"/>
    <property type="molecule type" value="Genomic_DNA"/>
</dbReference>
<protein>
    <submittedName>
        <fullName evidence="1">Uncharacterized protein</fullName>
    </submittedName>
</protein>
<accession>A0A5S4ZR31</accession>
<evidence type="ECO:0000313" key="2">
    <source>
        <dbReference type="Proteomes" id="UP000323166"/>
    </source>
</evidence>
<dbReference type="AlphaFoldDB" id="A0A5S4ZR31"/>